<sequence length="238" mass="25941">MLADPYAPAVPFYDLFHEDGHVPAIRESLPPLLAGVRRGVIEIGAGTGLITEVIARATPGEIYAVEPSPGMRSVLVNRLAHDPELLRRVTVLPCGGLDVKVDEPAEAVVMISVLQSFTAAERPELWRVLAGQLDRDGRLVFNWRDRDLPRPEAEPGVMGSYIVGRHTYEVAGQVLDVTGDSVTSRFRYRVRQGDLLLSEDEVVSTAHRPAGAVLAAELKEAGFVQDDAPDGMQVWRAS</sequence>
<name>A0ABV5NYS1_9ACTN</name>
<keyword evidence="2" id="KW-0808">Transferase</keyword>
<dbReference type="GO" id="GO:0032259">
    <property type="term" value="P:methylation"/>
    <property type="evidence" value="ECO:0007669"/>
    <property type="project" value="UniProtKB-KW"/>
</dbReference>
<evidence type="ECO:0000313" key="2">
    <source>
        <dbReference type="EMBL" id="MFB9475474.1"/>
    </source>
</evidence>
<gene>
    <name evidence="2" type="ORF">ACFFR3_38800</name>
</gene>
<dbReference type="RefSeq" id="WP_364377643.1">
    <property type="nucleotide sequence ID" value="NZ_JBHMCF010000042.1"/>
</dbReference>
<keyword evidence="3" id="KW-1185">Reference proteome</keyword>
<evidence type="ECO:0000313" key="3">
    <source>
        <dbReference type="Proteomes" id="UP001589568"/>
    </source>
</evidence>
<feature type="domain" description="Methyltransferase type 12" evidence="1">
    <location>
        <begin position="41"/>
        <end position="139"/>
    </location>
</feature>
<evidence type="ECO:0000259" key="1">
    <source>
        <dbReference type="Pfam" id="PF08242"/>
    </source>
</evidence>
<dbReference type="CDD" id="cd02440">
    <property type="entry name" value="AdoMet_MTases"/>
    <property type="match status" value="1"/>
</dbReference>
<proteinExistence type="predicted"/>
<dbReference type="EMBL" id="JBHMCF010000042">
    <property type="protein sequence ID" value="MFB9475474.1"/>
    <property type="molecule type" value="Genomic_DNA"/>
</dbReference>
<dbReference type="Pfam" id="PF08242">
    <property type="entry name" value="Methyltransf_12"/>
    <property type="match status" value="1"/>
</dbReference>
<protein>
    <submittedName>
        <fullName evidence="2">Class I SAM-dependent methyltransferase</fullName>
    </submittedName>
</protein>
<reference evidence="2 3" key="1">
    <citation type="submission" date="2024-09" db="EMBL/GenBank/DDBJ databases">
        <authorList>
            <person name="Sun Q."/>
            <person name="Mori K."/>
        </authorList>
    </citation>
    <scope>NUCLEOTIDE SEQUENCE [LARGE SCALE GENOMIC DNA]</scope>
    <source>
        <strain evidence="2 3">JCM 3324</strain>
    </source>
</reference>
<dbReference type="Proteomes" id="UP001589568">
    <property type="component" value="Unassembled WGS sequence"/>
</dbReference>
<dbReference type="Gene3D" id="3.40.50.150">
    <property type="entry name" value="Vaccinia Virus protein VP39"/>
    <property type="match status" value="1"/>
</dbReference>
<dbReference type="GO" id="GO:0008168">
    <property type="term" value="F:methyltransferase activity"/>
    <property type="evidence" value="ECO:0007669"/>
    <property type="project" value="UniProtKB-KW"/>
</dbReference>
<organism evidence="2 3">
    <name type="scientific">Nonomuraea salmonea</name>
    <dbReference type="NCBI Taxonomy" id="46181"/>
    <lineage>
        <taxon>Bacteria</taxon>
        <taxon>Bacillati</taxon>
        <taxon>Actinomycetota</taxon>
        <taxon>Actinomycetes</taxon>
        <taxon>Streptosporangiales</taxon>
        <taxon>Streptosporangiaceae</taxon>
        <taxon>Nonomuraea</taxon>
    </lineage>
</organism>
<keyword evidence="2" id="KW-0489">Methyltransferase</keyword>
<dbReference type="InterPro" id="IPR029063">
    <property type="entry name" value="SAM-dependent_MTases_sf"/>
</dbReference>
<dbReference type="InterPro" id="IPR013217">
    <property type="entry name" value="Methyltransf_12"/>
</dbReference>
<accession>A0ABV5NYS1</accession>
<dbReference type="SUPFAM" id="SSF53335">
    <property type="entry name" value="S-adenosyl-L-methionine-dependent methyltransferases"/>
    <property type="match status" value="1"/>
</dbReference>
<comment type="caution">
    <text evidence="2">The sequence shown here is derived from an EMBL/GenBank/DDBJ whole genome shotgun (WGS) entry which is preliminary data.</text>
</comment>